<comment type="caution">
    <text evidence="2">The sequence shown here is derived from an EMBL/GenBank/DDBJ whole genome shotgun (WGS) entry which is preliminary data.</text>
</comment>
<dbReference type="InterPro" id="IPR000847">
    <property type="entry name" value="LysR_HTH_N"/>
</dbReference>
<dbReference type="InterPro" id="IPR036390">
    <property type="entry name" value="WH_DNA-bd_sf"/>
</dbReference>
<dbReference type="Gene3D" id="1.10.10.10">
    <property type="entry name" value="Winged helix-like DNA-binding domain superfamily/Winged helix DNA-binding domain"/>
    <property type="match status" value="1"/>
</dbReference>
<dbReference type="SUPFAM" id="SSF46785">
    <property type="entry name" value="Winged helix' DNA-binding domain"/>
    <property type="match status" value="1"/>
</dbReference>
<dbReference type="EMBL" id="JACOGK010000048">
    <property type="protein sequence ID" value="MBC3537884.1"/>
    <property type="molecule type" value="Genomic_DNA"/>
</dbReference>
<dbReference type="InterPro" id="IPR036388">
    <property type="entry name" value="WH-like_DNA-bd_sf"/>
</dbReference>
<sequence>MEREQGVPLHCKVTVRILKETRAFGPGVAQLLRGIGETGSLQGAAQQMGMSYSKAWTVMKEAENIWGFPLTERHVGGLHGGHSVLTAQAQILLQRYDSLEDSVCRVAQEKFAEYFNPQELRRLKEIGHGK</sequence>
<evidence type="ECO:0000313" key="3">
    <source>
        <dbReference type="Proteomes" id="UP000606870"/>
    </source>
</evidence>
<proteinExistence type="predicted"/>
<dbReference type="Pfam" id="PF00126">
    <property type="entry name" value="HTH_1"/>
    <property type="match status" value="1"/>
</dbReference>
<protein>
    <submittedName>
        <fullName evidence="2">LysR family transcriptional regulator</fullName>
    </submittedName>
</protein>
<evidence type="ECO:0000313" key="2">
    <source>
        <dbReference type="EMBL" id="MBC3537884.1"/>
    </source>
</evidence>
<dbReference type="InterPro" id="IPR051815">
    <property type="entry name" value="Molybdate_resp_trans_reg"/>
</dbReference>
<reference evidence="2 3" key="1">
    <citation type="submission" date="2020-08" db="EMBL/GenBank/DDBJ databases">
        <authorList>
            <person name="Liu C."/>
            <person name="Sun Q."/>
        </authorList>
    </citation>
    <scope>NUCLEOTIDE SEQUENCE [LARGE SCALE GENOMIC DNA]</scope>
    <source>
        <strain evidence="2 3">NSJ-59</strain>
    </source>
</reference>
<organism evidence="2 3">
    <name type="scientific">Megasphaera hominis</name>
    <dbReference type="NCBI Taxonomy" id="159836"/>
    <lineage>
        <taxon>Bacteria</taxon>
        <taxon>Bacillati</taxon>
        <taxon>Bacillota</taxon>
        <taxon>Negativicutes</taxon>
        <taxon>Veillonellales</taxon>
        <taxon>Veillonellaceae</taxon>
        <taxon>Megasphaera</taxon>
    </lineage>
</organism>
<evidence type="ECO:0000259" key="1">
    <source>
        <dbReference type="Pfam" id="PF00126"/>
    </source>
</evidence>
<keyword evidence="3" id="KW-1185">Reference proteome</keyword>
<dbReference type="Proteomes" id="UP000606870">
    <property type="component" value="Unassembled WGS sequence"/>
</dbReference>
<name>A0ABR6VKR5_9FIRM</name>
<gene>
    <name evidence="2" type="ORF">H8J70_11600</name>
</gene>
<accession>A0ABR6VKR5</accession>
<dbReference type="PANTHER" id="PTHR30432:SF1">
    <property type="entry name" value="DNA-BINDING TRANSCRIPTIONAL DUAL REGULATOR MODE"/>
    <property type="match status" value="1"/>
</dbReference>
<dbReference type="RefSeq" id="WP_186504453.1">
    <property type="nucleotide sequence ID" value="NZ_JACOGK010000048.1"/>
</dbReference>
<feature type="domain" description="HTH lysR-type" evidence="1">
    <location>
        <begin position="32"/>
        <end position="88"/>
    </location>
</feature>
<dbReference type="PANTHER" id="PTHR30432">
    <property type="entry name" value="TRANSCRIPTIONAL REGULATOR MODE"/>
    <property type="match status" value="1"/>
</dbReference>